<dbReference type="Proteomes" id="UP000636793">
    <property type="component" value="Unassembled WGS sequence"/>
</dbReference>
<sequence>MTTPRQLPMAAAPPRVRRDAAANSDRILAAARDVIRCEGIESLTMDHLAARAGVGKGTIFRAFGNRSGLFAALTDEAERTFQQEFLSGPPPLGPDAPPLQRLLAYGEGRLRLYAVHGPLLKAGSQDGSGRFDVPARQLSATHVRMLLRQCGVRDNVDVLAEMLLAPLEPDVTDHLLSTRNVTLEHVVAGWQRVAVSLVR</sequence>
<dbReference type="GO" id="GO:0000976">
    <property type="term" value="F:transcription cis-regulatory region binding"/>
    <property type="evidence" value="ECO:0007669"/>
    <property type="project" value="TreeGrafter"/>
</dbReference>
<accession>A0A916TKR2</accession>
<keyword evidence="5" id="KW-1185">Reference proteome</keyword>
<feature type="domain" description="HTH tetR-type" evidence="3">
    <location>
        <begin position="21"/>
        <end position="81"/>
    </location>
</feature>
<dbReference type="Gene3D" id="1.10.357.10">
    <property type="entry name" value="Tetracycline Repressor, domain 2"/>
    <property type="match status" value="1"/>
</dbReference>
<dbReference type="GO" id="GO:0003700">
    <property type="term" value="F:DNA-binding transcription factor activity"/>
    <property type="evidence" value="ECO:0007669"/>
    <property type="project" value="TreeGrafter"/>
</dbReference>
<comment type="caution">
    <text evidence="4">The sequence shown here is derived from an EMBL/GenBank/DDBJ whole genome shotgun (WGS) entry which is preliminary data.</text>
</comment>
<dbReference type="Pfam" id="PF00440">
    <property type="entry name" value="TetR_N"/>
    <property type="match status" value="1"/>
</dbReference>
<reference evidence="4" key="2">
    <citation type="submission" date="2020-09" db="EMBL/GenBank/DDBJ databases">
        <authorList>
            <person name="Sun Q."/>
            <person name="Zhou Y."/>
        </authorList>
    </citation>
    <scope>NUCLEOTIDE SEQUENCE</scope>
    <source>
        <strain evidence="4">CGMCC 1.15085</strain>
    </source>
</reference>
<proteinExistence type="predicted"/>
<keyword evidence="1 2" id="KW-0238">DNA-binding</keyword>
<evidence type="ECO:0000313" key="4">
    <source>
        <dbReference type="EMBL" id="GGB45982.1"/>
    </source>
</evidence>
<evidence type="ECO:0000256" key="1">
    <source>
        <dbReference type="ARBA" id="ARBA00023125"/>
    </source>
</evidence>
<dbReference type="RefSeq" id="WP_188838970.1">
    <property type="nucleotide sequence ID" value="NZ_BMHI01000007.1"/>
</dbReference>
<protein>
    <submittedName>
        <fullName evidence="4">TetR family transcriptional regulator</fullName>
    </submittedName>
</protein>
<dbReference type="EMBL" id="BMHI01000007">
    <property type="protein sequence ID" value="GGB45982.1"/>
    <property type="molecule type" value="Genomic_DNA"/>
</dbReference>
<dbReference type="PANTHER" id="PTHR30055:SF209">
    <property type="entry name" value="POSSIBLE TRANSCRIPTIONAL REGULATORY PROTEIN (PROBABLY TETR-FAMILY)"/>
    <property type="match status" value="1"/>
</dbReference>
<dbReference type="InterPro" id="IPR001647">
    <property type="entry name" value="HTH_TetR"/>
</dbReference>
<evidence type="ECO:0000313" key="5">
    <source>
        <dbReference type="Proteomes" id="UP000636793"/>
    </source>
</evidence>
<name>A0A916TKR2_9MICO</name>
<dbReference type="SUPFAM" id="SSF46689">
    <property type="entry name" value="Homeodomain-like"/>
    <property type="match status" value="1"/>
</dbReference>
<dbReference type="InterPro" id="IPR009057">
    <property type="entry name" value="Homeodomain-like_sf"/>
</dbReference>
<dbReference type="AlphaFoldDB" id="A0A916TKR2"/>
<feature type="DNA-binding region" description="H-T-H motif" evidence="2">
    <location>
        <begin position="44"/>
        <end position="63"/>
    </location>
</feature>
<dbReference type="InterPro" id="IPR050109">
    <property type="entry name" value="HTH-type_TetR-like_transc_reg"/>
</dbReference>
<organism evidence="4 5">
    <name type="scientific">Flexivirga endophytica</name>
    <dbReference type="NCBI Taxonomy" id="1849103"/>
    <lineage>
        <taxon>Bacteria</taxon>
        <taxon>Bacillati</taxon>
        <taxon>Actinomycetota</taxon>
        <taxon>Actinomycetes</taxon>
        <taxon>Micrococcales</taxon>
        <taxon>Dermacoccaceae</taxon>
        <taxon>Flexivirga</taxon>
    </lineage>
</organism>
<dbReference type="PROSITE" id="PS50977">
    <property type="entry name" value="HTH_TETR_2"/>
    <property type="match status" value="1"/>
</dbReference>
<evidence type="ECO:0000256" key="2">
    <source>
        <dbReference type="PROSITE-ProRule" id="PRU00335"/>
    </source>
</evidence>
<evidence type="ECO:0000259" key="3">
    <source>
        <dbReference type="PROSITE" id="PS50977"/>
    </source>
</evidence>
<gene>
    <name evidence="4" type="ORF">GCM10011492_41460</name>
</gene>
<dbReference type="PANTHER" id="PTHR30055">
    <property type="entry name" value="HTH-TYPE TRANSCRIPTIONAL REGULATOR RUTR"/>
    <property type="match status" value="1"/>
</dbReference>
<reference evidence="4" key="1">
    <citation type="journal article" date="2014" name="Int. J. Syst. Evol. Microbiol.">
        <title>Complete genome sequence of Corynebacterium casei LMG S-19264T (=DSM 44701T), isolated from a smear-ripened cheese.</title>
        <authorList>
            <consortium name="US DOE Joint Genome Institute (JGI-PGF)"/>
            <person name="Walter F."/>
            <person name="Albersmeier A."/>
            <person name="Kalinowski J."/>
            <person name="Ruckert C."/>
        </authorList>
    </citation>
    <scope>NUCLEOTIDE SEQUENCE</scope>
    <source>
        <strain evidence="4">CGMCC 1.15085</strain>
    </source>
</reference>
<dbReference type="PRINTS" id="PR00455">
    <property type="entry name" value="HTHTETR"/>
</dbReference>